<sequence length="130" mass="13428">MLSLGSNTVDGCNGVPYPTTPGAKADVGPGYNGTIPSGSFACYSSPNTLGSLCCGQLEGQAYDWCGWAACVVSNRTAWESCIERNGLAANGVSPTQNGGRRRVGGPWRPCRVIVMRVDPPLRCDSGTAGA</sequence>
<gene>
    <name evidence="1" type="ORF">CcaverHIS019_0108840</name>
</gene>
<evidence type="ECO:0000313" key="1">
    <source>
        <dbReference type="EMBL" id="BEI88166.1"/>
    </source>
</evidence>
<dbReference type="Proteomes" id="UP001233271">
    <property type="component" value="Chromosome 1"/>
</dbReference>
<dbReference type="KEGG" id="ccac:CcaHIS019_0108840"/>
<evidence type="ECO:0000313" key="2">
    <source>
        <dbReference type="Proteomes" id="UP001233271"/>
    </source>
</evidence>
<dbReference type="EMBL" id="AP028212">
    <property type="protein sequence ID" value="BEI88166.1"/>
    <property type="molecule type" value="Genomic_DNA"/>
</dbReference>
<dbReference type="GeneID" id="85492037"/>
<name>A0AA48HZ57_9TREE</name>
<dbReference type="AlphaFoldDB" id="A0AA48HZ57"/>
<reference evidence="1" key="1">
    <citation type="journal article" date="2023" name="BMC Genomics">
        <title>Chromosome-level genome assemblies of Cutaneotrichosporon spp. (Trichosporonales, Basidiomycota) reveal imbalanced evolution between nucleotide sequences and chromosome synteny.</title>
        <authorList>
            <person name="Kobayashi Y."/>
            <person name="Kayamori A."/>
            <person name="Aoki K."/>
            <person name="Shiwa Y."/>
            <person name="Matsutani M."/>
            <person name="Fujita N."/>
            <person name="Sugita T."/>
            <person name="Iwasaki W."/>
            <person name="Tanaka N."/>
            <person name="Takashima M."/>
        </authorList>
    </citation>
    <scope>NUCLEOTIDE SEQUENCE</scope>
    <source>
        <strain evidence="1">HIS019</strain>
    </source>
</reference>
<dbReference type="RefSeq" id="XP_060453432.1">
    <property type="nucleotide sequence ID" value="XM_060604191.1"/>
</dbReference>
<organism evidence="1 2">
    <name type="scientific">Cutaneotrichosporon cavernicola</name>
    <dbReference type="NCBI Taxonomy" id="279322"/>
    <lineage>
        <taxon>Eukaryota</taxon>
        <taxon>Fungi</taxon>
        <taxon>Dikarya</taxon>
        <taxon>Basidiomycota</taxon>
        <taxon>Agaricomycotina</taxon>
        <taxon>Tremellomycetes</taxon>
        <taxon>Trichosporonales</taxon>
        <taxon>Trichosporonaceae</taxon>
        <taxon>Cutaneotrichosporon</taxon>
    </lineage>
</organism>
<protein>
    <submittedName>
        <fullName evidence="1">Uncharacterized protein</fullName>
    </submittedName>
</protein>
<accession>A0AA48HZ57</accession>
<proteinExistence type="predicted"/>
<keyword evidence="2" id="KW-1185">Reference proteome</keyword>